<reference evidence="1 2" key="1">
    <citation type="submission" date="2023-03" db="EMBL/GenBank/DDBJ databases">
        <authorList>
            <person name="Menendez E."/>
            <person name="Kaur S."/>
            <person name="Flores-Felix J.D."/>
            <person name="diCenzo G.C."/>
            <person name="Peix A."/>
            <person name="Velazquez E."/>
        </authorList>
    </citation>
    <scope>NUCLEOTIDE SEQUENCE [LARGE SCALE GENOMIC DNA]</scope>
    <source>
        <strain evidence="1 2">CCBAU 71714</strain>
        <plasmid evidence="1 2">pSkuCCBAU71714b</plasmid>
    </source>
</reference>
<dbReference type="EMBL" id="CP120364">
    <property type="protein sequence ID" value="WHS91141.1"/>
    <property type="molecule type" value="Genomic_DNA"/>
</dbReference>
<dbReference type="Proteomes" id="UP001233264">
    <property type="component" value="Plasmid pSkuCCBAU71714b"/>
</dbReference>
<protein>
    <submittedName>
        <fullName evidence="1">Uncharacterized protein</fullName>
    </submittedName>
</protein>
<sequence length="92" mass="10371">MSSAKLRRCRTMFLQGLFPVFAELGAQYEFERPNDGKDTEGRSVGSNAFPWAFSLHSGFRMLLNDNLQIEATGGYLSLGQEDLDVWEGKLHL</sequence>
<keyword evidence="2" id="KW-1185">Reference proteome</keyword>
<evidence type="ECO:0000313" key="2">
    <source>
        <dbReference type="Proteomes" id="UP001233264"/>
    </source>
</evidence>
<keyword evidence="1" id="KW-0614">Plasmid</keyword>
<dbReference type="RefSeq" id="WP_003525755.1">
    <property type="nucleotide sequence ID" value="NZ_CP120364.1"/>
</dbReference>
<proteinExistence type="predicted"/>
<organism evidence="1 2">
    <name type="scientific">Sinorhizobium kummerowiae</name>
    <dbReference type="NCBI Taxonomy" id="158892"/>
    <lineage>
        <taxon>Bacteria</taxon>
        <taxon>Pseudomonadati</taxon>
        <taxon>Pseudomonadota</taxon>
        <taxon>Alphaproteobacteria</taxon>
        <taxon>Hyphomicrobiales</taxon>
        <taxon>Rhizobiaceae</taxon>
        <taxon>Sinorhizobium/Ensifer group</taxon>
        <taxon>Sinorhizobium</taxon>
    </lineage>
</organism>
<name>A0ABY8SZR3_9HYPH</name>
<gene>
    <name evidence="1" type="ORF">PZL22_001097</name>
</gene>
<geneLocation type="plasmid" evidence="1 2">
    <name>pSkuCCBAU71714b</name>
</geneLocation>
<evidence type="ECO:0000313" key="1">
    <source>
        <dbReference type="EMBL" id="WHS91141.1"/>
    </source>
</evidence>
<accession>A0ABY8SZR3</accession>